<dbReference type="Pfam" id="PF00072">
    <property type="entry name" value="Response_reg"/>
    <property type="match status" value="1"/>
</dbReference>
<evidence type="ECO:0000259" key="2">
    <source>
        <dbReference type="PROSITE" id="PS50110"/>
    </source>
</evidence>
<evidence type="ECO:0000256" key="1">
    <source>
        <dbReference type="PROSITE-ProRule" id="PRU00169"/>
    </source>
</evidence>
<dbReference type="Pfam" id="PF04397">
    <property type="entry name" value="LytTR"/>
    <property type="match status" value="1"/>
</dbReference>
<comment type="caution">
    <text evidence="4">The sequence shown here is derived from an EMBL/GenBank/DDBJ whole genome shotgun (WGS) entry which is preliminary data.</text>
</comment>
<name>A0A5C7ADF2_9BACT</name>
<dbReference type="PROSITE" id="PS50110">
    <property type="entry name" value="RESPONSE_REGULATORY"/>
    <property type="match status" value="1"/>
</dbReference>
<feature type="domain" description="HTH LytTR-type" evidence="3">
    <location>
        <begin position="158"/>
        <end position="247"/>
    </location>
</feature>
<dbReference type="OrthoDB" id="822409at2"/>
<protein>
    <submittedName>
        <fullName evidence="4">Response regulator transcription factor</fullName>
    </submittedName>
</protein>
<feature type="modified residue" description="4-aspartylphosphate" evidence="1">
    <location>
        <position position="67"/>
    </location>
</feature>
<gene>
    <name evidence="4" type="ORF">ESV85_22045</name>
</gene>
<dbReference type="SMART" id="SM00850">
    <property type="entry name" value="LytTR"/>
    <property type="match status" value="1"/>
</dbReference>
<keyword evidence="1" id="KW-0597">Phosphoprotein</keyword>
<dbReference type="InterPro" id="IPR001789">
    <property type="entry name" value="Sig_transdc_resp-reg_receiver"/>
</dbReference>
<dbReference type="AlphaFoldDB" id="A0A5C7ADF2"/>
<dbReference type="InterPro" id="IPR011006">
    <property type="entry name" value="CheY-like_superfamily"/>
</dbReference>
<dbReference type="InterPro" id="IPR007492">
    <property type="entry name" value="LytTR_DNA-bd_dom"/>
</dbReference>
<dbReference type="Proteomes" id="UP000321935">
    <property type="component" value="Unassembled WGS sequence"/>
</dbReference>
<sequence length="251" mass="29159">MYMSWKSPYFSIDMIRIGIVDDEKNALDVLQEFVNAIPGFEVKFASTDPLKMLNACESKMIDVLISDIKMPGLDGVVLSELSYRQKIPVIICSAYPNRAFECIQTQVVGFIKKPTSKLCVYLALEKAKDRLELIFPGKGNLENPYIMVSKFGNNSLQKIMVDDILYVEQKNNYALIHTWQDSINYRTTFSRLLDSLESHSFWKTHKSYAFNIRYFSKLELKHIHLSNGKIIPIGRTFIDEIRRRIEEYFND</sequence>
<dbReference type="SMART" id="SM00448">
    <property type="entry name" value="REC"/>
    <property type="match status" value="1"/>
</dbReference>
<dbReference type="Gene3D" id="2.40.50.1020">
    <property type="entry name" value="LytTr DNA-binding domain"/>
    <property type="match status" value="1"/>
</dbReference>
<evidence type="ECO:0000313" key="5">
    <source>
        <dbReference type="Proteomes" id="UP000321935"/>
    </source>
</evidence>
<proteinExistence type="predicted"/>
<dbReference type="GO" id="GO:0003677">
    <property type="term" value="F:DNA binding"/>
    <property type="evidence" value="ECO:0007669"/>
    <property type="project" value="InterPro"/>
</dbReference>
<dbReference type="EMBL" id="VORW01000041">
    <property type="protein sequence ID" value="TXE01607.1"/>
    <property type="molecule type" value="Genomic_DNA"/>
</dbReference>
<dbReference type="Gene3D" id="3.40.50.2300">
    <property type="match status" value="1"/>
</dbReference>
<dbReference type="GO" id="GO:0000160">
    <property type="term" value="P:phosphorelay signal transduction system"/>
    <property type="evidence" value="ECO:0007669"/>
    <property type="project" value="InterPro"/>
</dbReference>
<evidence type="ECO:0000313" key="4">
    <source>
        <dbReference type="EMBL" id="TXE01607.1"/>
    </source>
</evidence>
<accession>A0A5C7ADF2</accession>
<dbReference type="PROSITE" id="PS50930">
    <property type="entry name" value="HTH_LYTTR"/>
    <property type="match status" value="1"/>
</dbReference>
<dbReference type="PANTHER" id="PTHR42872">
    <property type="entry name" value="PROTEIN-GLUTAMATE METHYLESTERASE/PROTEIN-GLUTAMINE GLUTAMINASE"/>
    <property type="match status" value="1"/>
</dbReference>
<evidence type="ECO:0000259" key="3">
    <source>
        <dbReference type="PROSITE" id="PS50930"/>
    </source>
</evidence>
<feature type="domain" description="Response regulatory" evidence="2">
    <location>
        <begin position="16"/>
        <end position="128"/>
    </location>
</feature>
<dbReference type="PANTHER" id="PTHR42872:SF6">
    <property type="entry name" value="PROTEIN-GLUTAMATE METHYLESTERASE_PROTEIN-GLUTAMINE GLUTAMINASE"/>
    <property type="match status" value="1"/>
</dbReference>
<organism evidence="4 5">
    <name type="scientific">Algoriphagus aquimarinus</name>
    <dbReference type="NCBI Taxonomy" id="237018"/>
    <lineage>
        <taxon>Bacteria</taxon>
        <taxon>Pseudomonadati</taxon>
        <taxon>Bacteroidota</taxon>
        <taxon>Cytophagia</taxon>
        <taxon>Cytophagales</taxon>
        <taxon>Cyclobacteriaceae</taxon>
        <taxon>Algoriphagus</taxon>
    </lineage>
</organism>
<reference evidence="4 5" key="1">
    <citation type="submission" date="2019-08" db="EMBL/GenBank/DDBJ databases">
        <title>Genomes sequence of Algoriphagus aquimarinus ACAM450.</title>
        <authorList>
            <person name="Bowman J.P."/>
        </authorList>
    </citation>
    <scope>NUCLEOTIDE SEQUENCE [LARGE SCALE GENOMIC DNA]</scope>
    <source>
        <strain evidence="4 5">ACAM 450</strain>
    </source>
</reference>
<dbReference type="SUPFAM" id="SSF52172">
    <property type="entry name" value="CheY-like"/>
    <property type="match status" value="1"/>
</dbReference>